<dbReference type="PANTHER" id="PTHR48228:SF5">
    <property type="entry name" value="ALPHA-METHYLACYL-COA RACEMASE"/>
    <property type="match status" value="1"/>
</dbReference>
<dbReference type="InterPro" id="IPR003673">
    <property type="entry name" value="CoA-Trfase_fam_III"/>
</dbReference>
<dbReference type="InterPro" id="IPR023606">
    <property type="entry name" value="CoA-Trfase_III_dom_1_sf"/>
</dbReference>
<dbReference type="EMBL" id="CAADRM010000127">
    <property type="protein sequence ID" value="VFU17099.1"/>
    <property type="molecule type" value="Genomic_DNA"/>
</dbReference>
<dbReference type="SUPFAM" id="SSF89796">
    <property type="entry name" value="CoA-transferase family III (CaiB/BaiF)"/>
    <property type="match status" value="1"/>
</dbReference>
<dbReference type="Gene3D" id="3.40.50.10540">
    <property type="entry name" value="Crotonobetainyl-coa:carnitine coa-transferase, domain 1"/>
    <property type="match status" value="1"/>
</dbReference>
<accession>A0A485M3G8</accession>
<dbReference type="PANTHER" id="PTHR48228">
    <property type="entry name" value="SUCCINYL-COA--D-CITRAMALATE COA-TRANSFERASE"/>
    <property type="match status" value="1"/>
</dbReference>
<dbReference type="Gene3D" id="3.30.1540.10">
    <property type="entry name" value="formyl-coa transferase, domain 3"/>
    <property type="match status" value="1"/>
</dbReference>
<dbReference type="AlphaFoldDB" id="A0A485M3G8"/>
<dbReference type="GO" id="GO:0033608">
    <property type="term" value="F:formyl-CoA transferase activity"/>
    <property type="evidence" value="ECO:0007669"/>
    <property type="project" value="UniProtKB-EC"/>
</dbReference>
<evidence type="ECO:0000313" key="1">
    <source>
        <dbReference type="EMBL" id="VFU17099.1"/>
    </source>
</evidence>
<organism evidence="1">
    <name type="scientific">anaerobic digester metagenome</name>
    <dbReference type="NCBI Taxonomy" id="1263854"/>
    <lineage>
        <taxon>unclassified sequences</taxon>
        <taxon>metagenomes</taxon>
        <taxon>ecological metagenomes</taxon>
    </lineage>
</organism>
<name>A0A485M3G8_9ZZZZ</name>
<sequence>MSALLEGIRILDFTYLLPGPFATMMLSDMGAEVLRVESPSRMDMARLAPPFVDRDSKISCMHAMLSRNKKSIALDLKNARSIEIIRRLIREKGYTIVVEQFRPGAMARLGLSFEELRECDPGLIYCSITGYGQTGPLRERAGHDINYLALSGVMSYSGRKGSGPCQMGIQVADVGSGSNNAVIGILAAVIHRMKTGEGQHIDVSMTDGMFPHHVVSGIRALVGDEDPCFESELLNGASIYGFYETSDGKYLACGVLEPQFLTALLQALGLGDYIPRLMEPGISDELRMMVADVLRSRTRDSWMEVFSRIDACVDPVLSFSEAVRSEHAQARGIVVNVPGPDGGVIPQIGLPICFSGYRPEYRWAGTPLGSHTDEVLHSLNIDDDEIQALRSSGIIL</sequence>
<dbReference type="EC" id="2.8.3.16" evidence="1"/>
<protein>
    <submittedName>
        <fullName evidence="1">Formyl-coenzyme A transferase</fullName>
        <ecNumber evidence="1">2.8.3.16</ecNumber>
    </submittedName>
</protein>
<proteinExistence type="predicted"/>
<keyword evidence="1" id="KW-0808">Transferase</keyword>
<gene>
    <name evidence="1" type="primary">frc</name>
    <name evidence="1" type="ORF">SCFA_610015</name>
</gene>
<dbReference type="InterPro" id="IPR050509">
    <property type="entry name" value="CoA-transferase_III"/>
</dbReference>
<reference evidence="1" key="1">
    <citation type="submission" date="2019-03" db="EMBL/GenBank/DDBJ databases">
        <authorList>
            <person name="Hao L."/>
        </authorList>
    </citation>
    <scope>NUCLEOTIDE SEQUENCE</scope>
</reference>
<dbReference type="InterPro" id="IPR044855">
    <property type="entry name" value="CoA-Trfase_III_dom3_sf"/>
</dbReference>
<dbReference type="Pfam" id="PF02515">
    <property type="entry name" value="CoA_transf_3"/>
    <property type="match status" value="1"/>
</dbReference>